<accession>A0A6J6HI67</accession>
<evidence type="ECO:0000313" key="1">
    <source>
        <dbReference type="EMBL" id="CAB4611549.1"/>
    </source>
</evidence>
<gene>
    <name evidence="1" type="ORF">UFOPK1835_01125</name>
</gene>
<name>A0A6J6HI67_9ZZZZ</name>
<dbReference type="EMBL" id="CAEZUP010000044">
    <property type="protein sequence ID" value="CAB4611549.1"/>
    <property type="molecule type" value="Genomic_DNA"/>
</dbReference>
<protein>
    <submittedName>
        <fullName evidence="1">Unannotated protein</fullName>
    </submittedName>
</protein>
<proteinExistence type="predicted"/>
<reference evidence="1" key="1">
    <citation type="submission" date="2020-05" db="EMBL/GenBank/DDBJ databases">
        <authorList>
            <person name="Chiriac C."/>
            <person name="Salcher M."/>
            <person name="Ghai R."/>
            <person name="Kavagutti S V."/>
        </authorList>
    </citation>
    <scope>NUCLEOTIDE SEQUENCE</scope>
</reference>
<dbReference type="AlphaFoldDB" id="A0A6J6HI67"/>
<sequence>MNLRILVVVVVGCFTLGLGTGISSASFQTSGDQHYYAADPFGTLYCAVYNWSIHTNTSGGNSIGINFVLDAKSKRDVFCANPAPAPAGYNKASFDIYATRNGLTYYCASSSRSNTANDWIARASDFTNVAALAYIANQTACFNGSYFSLRFQTRIALNLAYQYYPNSYSYSSTPAVYAQP</sequence>
<organism evidence="1">
    <name type="scientific">freshwater metagenome</name>
    <dbReference type="NCBI Taxonomy" id="449393"/>
    <lineage>
        <taxon>unclassified sequences</taxon>
        <taxon>metagenomes</taxon>
        <taxon>ecological metagenomes</taxon>
    </lineage>
</organism>